<evidence type="ECO:0000313" key="3">
    <source>
        <dbReference type="Proteomes" id="UP000783102"/>
    </source>
</evidence>
<sequence>MNVDIVMPTMNSRPFILDSLSSIQNVLNSNIFIFFCDNLSVDGTQDLIFPGIASKKLPFQYIGQLDSGAASAINAGFKLSQNEVIGWLNSDDLYAHSAIIRALKLFESDPNLKVVYGLGRHIDAAGNDLGAYPTLPPSSSIKKFADGSFICQPTVFFRREVFDEVGLLDESLKTAFDLDLWLRIFKRYRKNQIGFINRVQAYSRLHDQCLTKRFRQTVALESMQVIAKHLGSAPGHWILTYFDELCERYPFIEEKESLLEITKSVLGKAKAFMKPAEFATLVKTLQNDSRLKLANAQAFIDVQPDGWVSKKLIAKLRYKKGGKRTLVLKCQGGWPTESNIQLTIRSATGEIEKIKLGSQDEFILTLEAPETNTEAFTAWVIETRQFFVPAKVQKRSKDSRKLSFRVDSLLVQ</sequence>
<proteinExistence type="predicted"/>
<dbReference type="PANTHER" id="PTHR22916">
    <property type="entry name" value="GLYCOSYLTRANSFERASE"/>
    <property type="match status" value="1"/>
</dbReference>
<reference evidence="2" key="1">
    <citation type="journal article" date="2021" name="Genome Biol. Evol.">
        <title>Continental-Scale Gene Flow Prevents Allopatric Divergence of Pelagic Freshwater Bacteria.</title>
        <authorList>
            <person name="Hoetzinger M."/>
            <person name="Pitt A."/>
            <person name="Huemer A."/>
            <person name="Hahn M.W."/>
        </authorList>
    </citation>
    <scope>NUCLEOTIDE SEQUENCE</scope>
    <source>
        <strain evidence="2">SM1-W8</strain>
    </source>
</reference>
<evidence type="ECO:0000259" key="1">
    <source>
        <dbReference type="Pfam" id="PF00535"/>
    </source>
</evidence>
<organism evidence="2 3">
    <name type="scientific">Polynucleobacter paneuropaeus</name>
    <dbReference type="NCBI Taxonomy" id="2527775"/>
    <lineage>
        <taxon>Bacteria</taxon>
        <taxon>Pseudomonadati</taxon>
        <taxon>Pseudomonadota</taxon>
        <taxon>Betaproteobacteria</taxon>
        <taxon>Burkholderiales</taxon>
        <taxon>Burkholderiaceae</taxon>
        <taxon>Polynucleobacter</taxon>
    </lineage>
</organism>
<evidence type="ECO:0000313" key="2">
    <source>
        <dbReference type="EMBL" id="MBT8550356.1"/>
    </source>
</evidence>
<dbReference type="InterPro" id="IPR029044">
    <property type="entry name" value="Nucleotide-diphossugar_trans"/>
</dbReference>
<dbReference type="Gene3D" id="3.90.550.10">
    <property type="entry name" value="Spore Coat Polysaccharide Biosynthesis Protein SpsA, Chain A"/>
    <property type="match status" value="1"/>
</dbReference>
<feature type="domain" description="Glycosyltransferase 2-like" evidence="1">
    <location>
        <begin position="5"/>
        <end position="165"/>
    </location>
</feature>
<dbReference type="SUPFAM" id="SSF53448">
    <property type="entry name" value="Nucleotide-diphospho-sugar transferases"/>
    <property type="match status" value="1"/>
</dbReference>
<dbReference type="GO" id="GO:0016758">
    <property type="term" value="F:hexosyltransferase activity"/>
    <property type="evidence" value="ECO:0007669"/>
    <property type="project" value="UniProtKB-ARBA"/>
</dbReference>
<accession>A0A9Q2ZTN0</accession>
<dbReference type="Proteomes" id="UP000783102">
    <property type="component" value="Unassembled WGS sequence"/>
</dbReference>
<comment type="caution">
    <text evidence="2">The sequence shown here is derived from an EMBL/GenBank/DDBJ whole genome shotgun (WGS) entry which is preliminary data.</text>
</comment>
<dbReference type="Pfam" id="PF00535">
    <property type="entry name" value="Glycos_transf_2"/>
    <property type="match status" value="1"/>
</dbReference>
<gene>
    <name evidence="2" type="ORF">G6731_00055</name>
</gene>
<dbReference type="AlphaFoldDB" id="A0A9Q2ZTN0"/>
<name>A0A9Q2ZTN0_9BURK</name>
<dbReference type="PANTHER" id="PTHR22916:SF3">
    <property type="entry name" value="UDP-GLCNAC:BETAGAL BETA-1,3-N-ACETYLGLUCOSAMINYLTRANSFERASE-LIKE PROTEIN 1"/>
    <property type="match status" value="1"/>
</dbReference>
<dbReference type="InterPro" id="IPR001173">
    <property type="entry name" value="Glyco_trans_2-like"/>
</dbReference>
<protein>
    <submittedName>
        <fullName evidence="2">Glycosyltransferase</fullName>
    </submittedName>
</protein>
<dbReference type="EMBL" id="JAANEY010000001">
    <property type="protein sequence ID" value="MBT8550356.1"/>
    <property type="molecule type" value="Genomic_DNA"/>
</dbReference>